<keyword evidence="5 6" id="KW-0472">Membrane</keyword>
<accession>A0ABS2NUL8</accession>
<keyword evidence="3 6" id="KW-0812">Transmembrane</keyword>
<evidence type="ECO:0000259" key="7">
    <source>
        <dbReference type="Pfam" id="PF04024"/>
    </source>
</evidence>
<evidence type="ECO:0000256" key="2">
    <source>
        <dbReference type="ARBA" id="ARBA00022475"/>
    </source>
</evidence>
<dbReference type="InterPro" id="IPR007168">
    <property type="entry name" value="Phageshock_PspC_N"/>
</dbReference>
<comment type="caution">
    <text evidence="8">The sequence shown here is derived from an EMBL/GenBank/DDBJ whole genome shotgun (WGS) entry which is preliminary data.</text>
</comment>
<dbReference type="Proteomes" id="UP000737402">
    <property type="component" value="Unassembled WGS sequence"/>
</dbReference>
<sequence length="67" mass="7538">MKKLIRSKYDRKLAGVLGGLANYMGIDATLLRVIFVIALFPTGFVPLLITYFVLVFLMPNDEGEMRS</sequence>
<feature type="domain" description="Phage shock protein PspC N-terminal" evidence="7">
    <location>
        <begin position="2"/>
        <end position="60"/>
    </location>
</feature>
<feature type="transmembrane region" description="Helical" evidence="6">
    <location>
        <begin position="33"/>
        <end position="58"/>
    </location>
</feature>
<keyword evidence="2" id="KW-1003">Cell membrane</keyword>
<evidence type="ECO:0000256" key="5">
    <source>
        <dbReference type="ARBA" id="ARBA00023136"/>
    </source>
</evidence>
<comment type="subcellular location">
    <subcellularLocation>
        <location evidence="1">Cell membrane</location>
        <topology evidence="1">Single-pass membrane protein</topology>
    </subcellularLocation>
</comment>
<evidence type="ECO:0000256" key="3">
    <source>
        <dbReference type="ARBA" id="ARBA00022692"/>
    </source>
</evidence>
<keyword evidence="4 6" id="KW-1133">Transmembrane helix</keyword>
<evidence type="ECO:0000256" key="4">
    <source>
        <dbReference type="ARBA" id="ARBA00022989"/>
    </source>
</evidence>
<dbReference type="Pfam" id="PF04024">
    <property type="entry name" value="PspC"/>
    <property type="match status" value="1"/>
</dbReference>
<reference evidence="8 9" key="1">
    <citation type="submission" date="2021-01" db="EMBL/GenBank/DDBJ databases">
        <title>Genomic Encyclopedia of Type Strains, Phase IV (KMG-IV): sequencing the most valuable type-strain genomes for metagenomic binning, comparative biology and taxonomic classification.</title>
        <authorList>
            <person name="Goeker M."/>
        </authorList>
    </citation>
    <scope>NUCLEOTIDE SEQUENCE [LARGE SCALE GENOMIC DNA]</scope>
    <source>
        <strain evidence="8 9">DSM 25879</strain>
    </source>
</reference>
<evidence type="ECO:0000256" key="6">
    <source>
        <dbReference type="SAM" id="Phobius"/>
    </source>
</evidence>
<protein>
    <submittedName>
        <fullName evidence="8">Phage shock protein PspC (Stress-responsive transcriptional regulator)</fullName>
    </submittedName>
</protein>
<organism evidence="8 9">
    <name type="scientific">Sutcliffiella tianshenii</name>
    <dbReference type="NCBI Taxonomy" id="1463404"/>
    <lineage>
        <taxon>Bacteria</taxon>
        <taxon>Bacillati</taxon>
        <taxon>Bacillota</taxon>
        <taxon>Bacilli</taxon>
        <taxon>Bacillales</taxon>
        <taxon>Bacillaceae</taxon>
        <taxon>Sutcliffiella</taxon>
    </lineage>
</organism>
<dbReference type="PANTHER" id="PTHR33885">
    <property type="entry name" value="PHAGE SHOCK PROTEIN C"/>
    <property type="match status" value="1"/>
</dbReference>
<proteinExistence type="predicted"/>
<name>A0ABS2NUL8_9BACI</name>
<dbReference type="RefSeq" id="WP_204412541.1">
    <property type="nucleotide sequence ID" value="NZ_JAFBED010000001.1"/>
</dbReference>
<evidence type="ECO:0000313" key="8">
    <source>
        <dbReference type="EMBL" id="MBM7618324.1"/>
    </source>
</evidence>
<keyword evidence="9" id="KW-1185">Reference proteome</keyword>
<dbReference type="PANTHER" id="PTHR33885:SF3">
    <property type="entry name" value="PHAGE SHOCK PROTEIN C"/>
    <property type="match status" value="1"/>
</dbReference>
<gene>
    <name evidence="8" type="ORF">JOC95_000166</name>
</gene>
<dbReference type="EMBL" id="JAFBED010000001">
    <property type="protein sequence ID" value="MBM7618324.1"/>
    <property type="molecule type" value="Genomic_DNA"/>
</dbReference>
<dbReference type="InterPro" id="IPR052027">
    <property type="entry name" value="PspC"/>
</dbReference>
<evidence type="ECO:0000256" key="1">
    <source>
        <dbReference type="ARBA" id="ARBA00004162"/>
    </source>
</evidence>
<evidence type="ECO:0000313" key="9">
    <source>
        <dbReference type="Proteomes" id="UP000737402"/>
    </source>
</evidence>